<dbReference type="Proteomes" id="UP000318288">
    <property type="component" value="Unassembled WGS sequence"/>
</dbReference>
<dbReference type="InterPro" id="IPR001466">
    <property type="entry name" value="Beta-lactam-related"/>
</dbReference>
<dbReference type="RefSeq" id="WP_146459590.1">
    <property type="nucleotide sequence ID" value="NZ_SJPW01000005.1"/>
</dbReference>
<dbReference type="PANTHER" id="PTHR43283">
    <property type="entry name" value="BETA-LACTAMASE-RELATED"/>
    <property type="match status" value="1"/>
</dbReference>
<dbReference type="InterPro" id="IPR050789">
    <property type="entry name" value="Diverse_Enzym_Activities"/>
</dbReference>
<evidence type="ECO:0000259" key="2">
    <source>
        <dbReference type="Pfam" id="PF00144"/>
    </source>
</evidence>
<gene>
    <name evidence="3" type="primary">estB</name>
    <name evidence="3" type="ORF">Poly51_42140</name>
</gene>
<proteinExistence type="predicted"/>
<evidence type="ECO:0000313" key="4">
    <source>
        <dbReference type="Proteomes" id="UP000318288"/>
    </source>
</evidence>
<dbReference type="Gene3D" id="3.40.710.10">
    <property type="entry name" value="DD-peptidase/beta-lactamase superfamily"/>
    <property type="match status" value="1"/>
</dbReference>
<organism evidence="3 4">
    <name type="scientific">Rubripirellula tenax</name>
    <dbReference type="NCBI Taxonomy" id="2528015"/>
    <lineage>
        <taxon>Bacteria</taxon>
        <taxon>Pseudomonadati</taxon>
        <taxon>Planctomycetota</taxon>
        <taxon>Planctomycetia</taxon>
        <taxon>Pirellulales</taxon>
        <taxon>Pirellulaceae</taxon>
        <taxon>Rubripirellula</taxon>
    </lineage>
</organism>
<protein>
    <submittedName>
        <fullName evidence="3">Esterase EstB</fullName>
        <ecNumber evidence="3">3.1.1.-</ecNumber>
    </submittedName>
</protein>
<dbReference type="Pfam" id="PF00144">
    <property type="entry name" value="Beta-lactamase"/>
    <property type="match status" value="1"/>
</dbReference>
<dbReference type="OrthoDB" id="9770183at2"/>
<dbReference type="GO" id="GO:0016787">
    <property type="term" value="F:hydrolase activity"/>
    <property type="evidence" value="ECO:0007669"/>
    <property type="project" value="UniProtKB-KW"/>
</dbReference>
<dbReference type="InterPro" id="IPR012338">
    <property type="entry name" value="Beta-lactam/transpept-like"/>
</dbReference>
<accession>A0A5C6EU77</accession>
<keyword evidence="4" id="KW-1185">Reference proteome</keyword>
<evidence type="ECO:0000313" key="3">
    <source>
        <dbReference type="EMBL" id="TWU50921.1"/>
    </source>
</evidence>
<feature type="signal peptide" evidence="1">
    <location>
        <begin position="1"/>
        <end position="22"/>
    </location>
</feature>
<feature type="domain" description="Beta-lactamase-related" evidence="2">
    <location>
        <begin position="46"/>
        <end position="393"/>
    </location>
</feature>
<dbReference type="PANTHER" id="PTHR43283:SF3">
    <property type="entry name" value="BETA-LACTAMASE FAMILY PROTEIN (AFU_ORTHOLOGUE AFUA_5G07500)"/>
    <property type="match status" value="1"/>
</dbReference>
<feature type="chain" id="PRO_5022952188" evidence="1">
    <location>
        <begin position="23"/>
        <end position="417"/>
    </location>
</feature>
<comment type="caution">
    <text evidence="3">The sequence shown here is derived from an EMBL/GenBank/DDBJ whole genome shotgun (WGS) entry which is preliminary data.</text>
</comment>
<dbReference type="SUPFAM" id="SSF56601">
    <property type="entry name" value="beta-lactamase/transpeptidase-like"/>
    <property type="match status" value="1"/>
</dbReference>
<evidence type="ECO:0000256" key="1">
    <source>
        <dbReference type="SAM" id="SignalP"/>
    </source>
</evidence>
<dbReference type="EMBL" id="SJPW01000005">
    <property type="protein sequence ID" value="TWU50921.1"/>
    <property type="molecule type" value="Genomic_DNA"/>
</dbReference>
<name>A0A5C6EU77_9BACT</name>
<dbReference type="AlphaFoldDB" id="A0A5C6EU77"/>
<sequence precursor="true">MSRYVFSLMVAFTLHSISSAHAEGLPIAKPSDVSMSPDKLAEVSEAMQKSIDDNRIAGGIVMIAKDGKVVMHQAYGKMDIDADKPMKPDTIVRIYSMTKAITTAAAMMLYEEGKLDVNDPVSKYLPELAEVTVASDSEVRPAENTMTIADLMRHTAGYSYGRGGKTAVDNAFENLNALDREASLATMQTKLDDLPLEFEPGTDWLYGISIDVLGRVVEVVSGQPLDTFFQTRFFDPLQMVDTGFYVPPQKTDRFAVNYQSDGKGKLTSKEEEEENQYLEKPALLSGGGGLVSTAADYMKFLIMIEAGGELNGTRLLKPETVAMMTTNQLPKDVGWIKFGSEVRTGVGFGFGFNVRDEMSDWDPDGRVGEYGWGGAASTHYWISPSDRLIVITMEQVMPYQWLTELKLKGLIYDAIED</sequence>
<keyword evidence="3" id="KW-0378">Hydrolase</keyword>
<dbReference type="EC" id="3.1.1.-" evidence="3"/>
<keyword evidence="1" id="KW-0732">Signal</keyword>
<reference evidence="3 4" key="1">
    <citation type="submission" date="2019-02" db="EMBL/GenBank/DDBJ databases">
        <title>Deep-cultivation of Planctomycetes and their phenomic and genomic characterization uncovers novel biology.</title>
        <authorList>
            <person name="Wiegand S."/>
            <person name="Jogler M."/>
            <person name="Boedeker C."/>
            <person name="Pinto D."/>
            <person name="Vollmers J."/>
            <person name="Rivas-Marin E."/>
            <person name="Kohn T."/>
            <person name="Peeters S.H."/>
            <person name="Heuer A."/>
            <person name="Rast P."/>
            <person name="Oberbeckmann S."/>
            <person name="Bunk B."/>
            <person name="Jeske O."/>
            <person name="Meyerdierks A."/>
            <person name="Storesund J.E."/>
            <person name="Kallscheuer N."/>
            <person name="Luecker S."/>
            <person name="Lage O.M."/>
            <person name="Pohl T."/>
            <person name="Merkel B.J."/>
            <person name="Hornburger P."/>
            <person name="Mueller R.-W."/>
            <person name="Bruemmer F."/>
            <person name="Labrenz M."/>
            <person name="Spormann A.M."/>
            <person name="Op Den Camp H."/>
            <person name="Overmann J."/>
            <person name="Amann R."/>
            <person name="Jetten M.S.M."/>
            <person name="Mascher T."/>
            <person name="Medema M.H."/>
            <person name="Devos D.P."/>
            <person name="Kaster A.-K."/>
            <person name="Ovreas L."/>
            <person name="Rohde M."/>
            <person name="Galperin M.Y."/>
            <person name="Jogler C."/>
        </authorList>
    </citation>
    <scope>NUCLEOTIDE SEQUENCE [LARGE SCALE GENOMIC DNA]</scope>
    <source>
        <strain evidence="3 4">Poly51</strain>
    </source>
</reference>